<organism evidence="2 3">
    <name type="scientific">Armillaria novae-zelandiae</name>
    <dbReference type="NCBI Taxonomy" id="153914"/>
    <lineage>
        <taxon>Eukaryota</taxon>
        <taxon>Fungi</taxon>
        <taxon>Dikarya</taxon>
        <taxon>Basidiomycota</taxon>
        <taxon>Agaricomycotina</taxon>
        <taxon>Agaricomycetes</taxon>
        <taxon>Agaricomycetidae</taxon>
        <taxon>Agaricales</taxon>
        <taxon>Marasmiineae</taxon>
        <taxon>Physalacriaceae</taxon>
        <taxon>Armillaria</taxon>
    </lineage>
</organism>
<evidence type="ECO:0000313" key="2">
    <source>
        <dbReference type="EMBL" id="KAK0472371.1"/>
    </source>
</evidence>
<dbReference type="Proteomes" id="UP001175227">
    <property type="component" value="Unassembled WGS sequence"/>
</dbReference>
<name>A0AA39NV78_9AGAR</name>
<proteinExistence type="predicted"/>
<evidence type="ECO:0000313" key="3">
    <source>
        <dbReference type="Proteomes" id="UP001175227"/>
    </source>
</evidence>
<gene>
    <name evidence="2" type="ORF">IW261DRAFT_1424421</name>
</gene>
<accession>A0AA39NV78</accession>
<protein>
    <submittedName>
        <fullName evidence="2">Uncharacterized protein</fullName>
    </submittedName>
</protein>
<sequence>MSMSLRQIAAGDSAQSGNAGTATDFQVAKREHAVLETYGCLPRGWLNREERENPKQQSSSVKRFIEWKDHVASDKHLPEDTASHLLVSDISRQTGAVRVMQYSREKCHGVFQADTLQPSRHDSGDELKKERVLNDWRIQITSRLIVMQLSLAPLHYVG</sequence>
<dbReference type="EMBL" id="JAUEPR010000041">
    <property type="protein sequence ID" value="KAK0472371.1"/>
    <property type="molecule type" value="Genomic_DNA"/>
</dbReference>
<feature type="region of interest" description="Disordered" evidence="1">
    <location>
        <begin position="1"/>
        <end position="20"/>
    </location>
</feature>
<dbReference type="AlphaFoldDB" id="A0AA39NV78"/>
<comment type="caution">
    <text evidence="2">The sequence shown here is derived from an EMBL/GenBank/DDBJ whole genome shotgun (WGS) entry which is preliminary data.</text>
</comment>
<evidence type="ECO:0000256" key="1">
    <source>
        <dbReference type="SAM" id="MobiDB-lite"/>
    </source>
</evidence>
<keyword evidence="3" id="KW-1185">Reference proteome</keyword>
<reference evidence="2" key="1">
    <citation type="submission" date="2023-06" db="EMBL/GenBank/DDBJ databases">
        <authorList>
            <consortium name="Lawrence Berkeley National Laboratory"/>
            <person name="Ahrendt S."/>
            <person name="Sahu N."/>
            <person name="Indic B."/>
            <person name="Wong-Bajracharya J."/>
            <person name="Merenyi Z."/>
            <person name="Ke H.-M."/>
            <person name="Monk M."/>
            <person name="Kocsube S."/>
            <person name="Drula E."/>
            <person name="Lipzen A."/>
            <person name="Balint B."/>
            <person name="Henrissat B."/>
            <person name="Andreopoulos B."/>
            <person name="Martin F.M."/>
            <person name="Harder C.B."/>
            <person name="Rigling D."/>
            <person name="Ford K.L."/>
            <person name="Foster G.D."/>
            <person name="Pangilinan J."/>
            <person name="Papanicolaou A."/>
            <person name="Barry K."/>
            <person name="LaButti K."/>
            <person name="Viragh M."/>
            <person name="Koriabine M."/>
            <person name="Yan M."/>
            <person name="Riley R."/>
            <person name="Champramary S."/>
            <person name="Plett K.L."/>
            <person name="Tsai I.J."/>
            <person name="Slot J."/>
            <person name="Sipos G."/>
            <person name="Plett J."/>
            <person name="Nagy L.G."/>
            <person name="Grigoriev I.V."/>
        </authorList>
    </citation>
    <scope>NUCLEOTIDE SEQUENCE</scope>
    <source>
        <strain evidence="2">ICMP 16352</strain>
    </source>
</reference>